<dbReference type="Gene3D" id="2.40.30.170">
    <property type="match status" value="1"/>
</dbReference>
<dbReference type="OrthoDB" id="6382359at2"/>
<sequence length="396" mass="43521">MKFKKPLSIVLGCVAILAALILVDELEPDPVLPESKEVVLAPVSIIEVEPKSYQASLTLLAVTQSRWPIQLKASSSAQLAWVNLEMEPGTLVKKGDVLAKLDNSALRSNVAMTLSQVKQAELNLKQIEHEQTVALKMLNPSKSSAFARKEPQVAAAKAELTQAKQAYQSAIKLLEESTIVAPFDAVIMSRHVSPGEWIEAGQATFDLAASDSIDVALPVSELHWARVQQAVITGQEASQPEITVVSRSGQQWPAEVRYVSPNVDSVTRQRQVVLSVQNPYQAPRLFPNQQVEVKVNLGEQSDVSSLPMSSLTRDGYVWTLDSHDQLQKERVTLVEETQDRVHVKFAQHQNKTRSVVKYPLSSMLAGKQVAPIRTVENFESNTAIASKALQQVEVTP</sequence>
<dbReference type="InterPro" id="IPR006143">
    <property type="entry name" value="RND_pump_MFP"/>
</dbReference>
<keyword evidence="2" id="KW-0175">Coiled coil</keyword>
<evidence type="ECO:0000259" key="3">
    <source>
        <dbReference type="Pfam" id="PF25973"/>
    </source>
</evidence>
<dbReference type="Gene3D" id="2.40.50.100">
    <property type="match status" value="1"/>
</dbReference>
<proteinExistence type="inferred from homology"/>
<dbReference type="Gene3D" id="1.10.287.470">
    <property type="entry name" value="Helix hairpin bin"/>
    <property type="match status" value="1"/>
</dbReference>
<reference evidence="4 5" key="1">
    <citation type="submission" date="2014-02" db="EMBL/GenBank/DDBJ databases">
        <title>Vibrio fortis Dalian14 Genome Sequencing.</title>
        <authorList>
            <person name="Wang Y."/>
            <person name="Song L."/>
            <person name="Liu G."/>
            <person name="Ding J."/>
        </authorList>
    </citation>
    <scope>NUCLEOTIDE SEQUENCE [LARGE SCALE GENOMIC DNA]</scope>
    <source>
        <strain evidence="4 5">Dalian14</strain>
    </source>
</reference>
<comment type="similarity">
    <text evidence="1">Belongs to the membrane fusion protein (MFP) (TC 8.A.1) family.</text>
</comment>
<comment type="caution">
    <text evidence="4">The sequence shown here is derived from an EMBL/GenBank/DDBJ whole genome shotgun (WGS) entry which is preliminary data.</text>
</comment>
<gene>
    <name evidence="4" type="ORF">VFDL14_18675</name>
</gene>
<evidence type="ECO:0000256" key="2">
    <source>
        <dbReference type="SAM" id="Coils"/>
    </source>
</evidence>
<feature type="domain" description="CzcB-like barrel-sandwich hybrid" evidence="3">
    <location>
        <begin position="84"/>
        <end position="208"/>
    </location>
</feature>
<keyword evidence="5" id="KW-1185">Reference proteome</keyword>
<feature type="coiled-coil region" evidence="2">
    <location>
        <begin position="110"/>
        <end position="177"/>
    </location>
</feature>
<dbReference type="PANTHER" id="PTHR30469">
    <property type="entry name" value="MULTIDRUG RESISTANCE PROTEIN MDTA"/>
    <property type="match status" value="1"/>
</dbReference>
<name>A0A066URX5_9VIBR</name>
<dbReference type="RefSeq" id="WP_032552310.1">
    <property type="nucleotide sequence ID" value="NZ_JFFR01000027.1"/>
</dbReference>
<dbReference type="SUPFAM" id="SSF111369">
    <property type="entry name" value="HlyD-like secretion proteins"/>
    <property type="match status" value="1"/>
</dbReference>
<dbReference type="STRING" id="212667.VFDL14_18675"/>
<protein>
    <submittedName>
        <fullName evidence="4">Membrane protein</fullName>
    </submittedName>
</protein>
<accession>A0A066URX5</accession>
<dbReference type="EMBL" id="JFFR01000027">
    <property type="protein sequence ID" value="KDN26958.1"/>
    <property type="molecule type" value="Genomic_DNA"/>
</dbReference>
<dbReference type="PANTHER" id="PTHR30469:SF20">
    <property type="entry name" value="EFFLUX RND TRANSPORTER PERIPLASMIC ADAPTOR SUBUNIT"/>
    <property type="match status" value="1"/>
</dbReference>
<dbReference type="Pfam" id="PF25973">
    <property type="entry name" value="BSH_CzcB"/>
    <property type="match status" value="1"/>
</dbReference>
<evidence type="ECO:0000313" key="4">
    <source>
        <dbReference type="EMBL" id="KDN26958.1"/>
    </source>
</evidence>
<dbReference type="NCBIfam" id="TIGR01730">
    <property type="entry name" value="RND_mfp"/>
    <property type="match status" value="1"/>
</dbReference>
<dbReference type="InterPro" id="IPR058647">
    <property type="entry name" value="BSH_CzcB-like"/>
</dbReference>
<organism evidence="4 5">
    <name type="scientific">Vibrio fortis</name>
    <dbReference type="NCBI Taxonomy" id="212667"/>
    <lineage>
        <taxon>Bacteria</taxon>
        <taxon>Pseudomonadati</taxon>
        <taxon>Pseudomonadota</taxon>
        <taxon>Gammaproteobacteria</taxon>
        <taxon>Vibrionales</taxon>
        <taxon>Vibrionaceae</taxon>
        <taxon>Vibrio</taxon>
    </lineage>
</organism>
<dbReference type="GO" id="GO:0015562">
    <property type="term" value="F:efflux transmembrane transporter activity"/>
    <property type="evidence" value="ECO:0007669"/>
    <property type="project" value="TreeGrafter"/>
</dbReference>
<dbReference type="GO" id="GO:1990281">
    <property type="term" value="C:efflux pump complex"/>
    <property type="evidence" value="ECO:0007669"/>
    <property type="project" value="TreeGrafter"/>
</dbReference>
<evidence type="ECO:0000313" key="5">
    <source>
        <dbReference type="Proteomes" id="UP000027219"/>
    </source>
</evidence>
<dbReference type="AlphaFoldDB" id="A0A066URX5"/>
<evidence type="ECO:0000256" key="1">
    <source>
        <dbReference type="ARBA" id="ARBA00009477"/>
    </source>
</evidence>
<dbReference type="Proteomes" id="UP000027219">
    <property type="component" value="Unassembled WGS sequence"/>
</dbReference>